<evidence type="ECO:0000256" key="1">
    <source>
        <dbReference type="SAM" id="MobiDB-lite"/>
    </source>
</evidence>
<feature type="domain" description="N-acetyltransferase" evidence="2">
    <location>
        <begin position="21"/>
        <end position="193"/>
    </location>
</feature>
<dbReference type="EMBL" id="BAABDC010000002">
    <property type="protein sequence ID" value="GAA3699630.1"/>
    <property type="molecule type" value="Genomic_DNA"/>
</dbReference>
<dbReference type="Pfam" id="PF13302">
    <property type="entry name" value="Acetyltransf_3"/>
    <property type="match status" value="1"/>
</dbReference>
<dbReference type="PANTHER" id="PTHR43441">
    <property type="entry name" value="RIBOSOMAL-PROTEIN-SERINE ACETYLTRANSFERASE"/>
    <property type="match status" value="1"/>
</dbReference>
<evidence type="ECO:0000313" key="4">
    <source>
        <dbReference type="Proteomes" id="UP001501468"/>
    </source>
</evidence>
<dbReference type="Gene3D" id="3.40.630.30">
    <property type="match status" value="1"/>
</dbReference>
<evidence type="ECO:0000313" key="3">
    <source>
        <dbReference type="EMBL" id="GAA3699630.1"/>
    </source>
</evidence>
<gene>
    <name evidence="3" type="ORF">GCM10022399_15100</name>
</gene>
<dbReference type="Proteomes" id="UP001501468">
    <property type="component" value="Unassembled WGS sequence"/>
</dbReference>
<feature type="region of interest" description="Disordered" evidence="1">
    <location>
        <begin position="207"/>
        <end position="230"/>
    </location>
</feature>
<dbReference type="PANTHER" id="PTHR43441:SF11">
    <property type="entry name" value="RIBOSOMAL-PROTEIN-SERINE ACETYLTRANSFERASE"/>
    <property type="match status" value="1"/>
</dbReference>
<dbReference type="RefSeq" id="WP_344943840.1">
    <property type="nucleotide sequence ID" value="NZ_BAABDC010000002.1"/>
</dbReference>
<accession>A0ABP7D1N7</accession>
<dbReference type="PROSITE" id="PS51186">
    <property type="entry name" value="GNAT"/>
    <property type="match status" value="1"/>
</dbReference>
<dbReference type="InterPro" id="IPR051908">
    <property type="entry name" value="Ribosomal_N-acetyltransferase"/>
</dbReference>
<sequence length="230" mass="25240">MTSTVADLMPALGLRVTAGPVELRGLGDDDLARLADLAAEGIHPADRMPFYHPWTDVEPELLRRQFVQYHWRCRADFSPTSWELNLGVWHEGTLVGSQGFSTRDYLVTRTGETGSWLGAAHQGQGIGTMMRRAMCAFVFDHLDAEEVTSGAFTDNPASLAVSRKVGYRPDGQKRLRRREGELAVNQRLVLRPEALVRGDSPVTVEGAAPFRRSIGLDSPGLPATASEETP</sequence>
<organism evidence="3 4">
    <name type="scientific">Terrabacter ginsenosidimutans</name>
    <dbReference type="NCBI Taxonomy" id="490575"/>
    <lineage>
        <taxon>Bacteria</taxon>
        <taxon>Bacillati</taxon>
        <taxon>Actinomycetota</taxon>
        <taxon>Actinomycetes</taxon>
        <taxon>Micrococcales</taxon>
        <taxon>Intrasporangiaceae</taxon>
        <taxon>Terrabacter</taxon>
    </lineage>
</organism>
<protein>
    <submittedName>
        <fullName evidence="3">GNAT family protein</fullName>
    </submittedName>
</protein>
<dbReference type="InterPro" id="IPR016181">
    <property type="entry name" value="Acyl_CoA_acyltransferase"/>
</dbReference>
<comment type="caution">
    <text evidence="3">The sequence shown here is derived from an EMBL/GenBank/DDBJ whole genome shotgun (WGS) entry which is preliminary data.</text>
</comment>
<reference evidence="4" key="1">
    <citation type="journal article" date="2019" name="Int. J. Syst. Evol. Microbiol.">
        <title>The Global Catalogue of Microorganisms (GCM) 10K type strain sequencing project: providing services to taxonomists for standard genome sequencing and annotation.</title>
        <authorList>
            <consortium name="The Broad Institute Genomics Platform"/>
            <consortium name="The Broad Institute Genome Sequencing Center for Infectious Disease"/>
            <person name="Wu L."/>
            <person name="Ma J."/>
        </authorList>
    </citation>
    <scope>NUCLEOTIDE SEQUENCE [LARGE SCALE GENOMIC DNA]</scope>
    <source>
        <strain evidence="4">JCM 17125</strain>
    </source>
</reference>
<evidence type="ECO:0000259" key="2">
    <source>
        <dbReference type="PROSITE" id="PS51186"/>
    </source>
</evidence>
<keyword evidence="4" id="KW-1185">Reference proteome</keyword>
<name>A0ABP7D1N7_9MICO</name>
<dbReference type="SUPFAM" id="SSF55729">
    <property type="entry name" value="Acyl-CoA N-acyltransferases (Nat)"/>
    <property type="match status" value="1"/>
</dbReference>
<proteinExistence type="predicted"/>
<dbReference type="InterPro" id="IPR000182">
    <property type="entry name" value="GNAT_dom"/>
</dbReference>